<gene>
    <name evidence="4" type="ORF">CAL29_13570</name>
</gene>
<feature type="domain" description="Nudix hydrolase" evidence="3">
    <location>
        <begin position="213"/>
        <end position="350"/>
    </location>
</feature>
<sequence>MLMELDYLVFIGRFEPFHNGHAAVARHALTRAGKVIFLVGSADTPRTTRNPWTVAERTVMIQAALGDELARRLIIRPLRDHLYNESLWIAGVQRTVAEAIRQDGGDPAGARVGLIGMDKDASSYYLKEFPQWPLVDVRHTEALSATELRRYLFEAGDNDRHGALLLLRGNVPEPVFDMLEAFRRNAPAYKELVAEYQFIMQYKEAWKQAPYPPTFVTTDAVVVHSGHLLLVRRRAAPGKGLWALPGGFVGQGETILDSAIRELREETRLKVPTPVLKGSLKGRNVFDHPDRSQRGRTITHAFHFDFPAGELPDVRGGDDADKARWILVSEALDMGPRLYEDHLHIIEFFLGRG</sequence>
<dbReference type="PANTHER" id="PTHR21342">
    <property type="entry name" value="PHOSPHOPANTETHEINE ADENYLYLTRANSFERASE"/>
    <property type="match status" value="1"/>
</dbReference>
<comment type="caution">
    <text evidence="4">The sequence shown here is derived from an EMBL/GenBank/DDBJ whole genome shotgun (WGS) entry which is preliminary data.</text>
</comment>
<dbReference type="InterPro" id="IPR000086">
    <property type="entry name" value="NUDIX_hydrolase_dom"/>
</dbReference>
<dbReference type="PANTHER" id="PTHR21342:SF0">
    <property type="entry name" value="BIFUNCTIONAL NMN ADENYLYLTRANSFERASE_NUDIX HYDROLASE"/>
    <property type="match status" value="1"/>
</dbReference>
<evidence type="ECO:0000256" key="2">
    <source>
        <dbReference type="ARBA" id="ARBA00022695"/>
    </source>
</evidence>
<dbReference type="InterPro" id="IPR015797">
    <property type="entry name" value="NUDIX_hydrolase-like_dom_sf"/>
</dbReference>
<name>A0A261SAV1_9BORD</name>
<dbReference type="GO" id="GO:0016779">
    <property type="term" value="F:nucleotidyltransferase activity"/>
    <property type="evidence" value="ECO:0007669"/>
    <property type="project" value="UniProtKB-KW"/>
</dbReference>
<evidence type="ECO:0000313" key="4">
    <source>
        <dbReference type="EMBL" id="OZI34528.1"/>
    </source>
</evidence>
<dbReference type="Proteomes" id="UP000216020">
    <property type="component" value="Unassembled WGS sequence"/>
</dbReference>
<evidence type="ECO:0000256" key="1">
    <source>
        <dbReference type="ARBA" id="ARBA00022679"/>
    </source>
</evidence>
<dbReference type="NCBIfam" id="NF003788">
    <property type="entry name" value="PRK05379.1-5"/>
    <property type="match status" value="1"/>
</dbReference>
<dbReference type="EMBL" id="NEVM01000002">
    <property type="protein sequence ID" value="OZI34528.1"/>
    <property type="molecule type" value="Genomic_DNA"/>
</dbReference>
<evidence type="ECO:0000259" key="3">
    <source>
        <dbReference type="PROSITE" id="PS51462"/>
    </source>
</evidence>
<protein>
    <submittedName>
        <fullName evidence="4">ADP-ribose pyrophosphatase</fullName>
    </submittedName>
</protein>
<dbReference type="Gene3D" id="3.40.50.620">
    <property type="entry name" value="HUPs"/>
    <property type="match status" value="1"/>
</dbReference>
<dbReference type="SUPFAM" id="SSF55811">
    <property type="entry name" value="Nudix"/>
    <property type="match status" value="1"/>
</dbReference>
<accession>A0A261SAV1</accession>
<keyword evidence="1" id="KW-0808">Transferase</keyword>
<evidence type="ECO:0000313" key="5">
    <source>
        <dbReference type="Proteomes" id="UP000216020"/>
    </source>
</evidence>
<keyword evidence="5" id="KW-1185">Reference proteome</keyword>
<organism evidence="4 5">
    <name type="scientific">Bordetella genomosp. 10</name>
    <dbReference type="NCBI Taxonomy" id="1416804"/>
    <lineage>
        <taxon>Bacteria</taxon>
        <taxon>Pseudomonadati</taxon>
        <taxon>Pseudomonadota</taxon>
        <taxon>Betaproteobacteria</taxon>
        <taxon>Burkholderiales</taxon>
        <taxon>Alcaligenaceae</taxon>
        <taxon>Bordetella</taxon>
    </lineage>
</organism>
<dbReference type="Pfam" id="PF00293">
    <property type="entry name" value="NUDIX"/>
    <property type="match status" value="1"/>
</dbReference>
<reference evidence="5" key="1">
    <citation type="submission" date="2017-05" db="EMBL/GenBank/DDBJ databases">
        <title>Complete and WGS of Bordetella genogroups.</title>
        <authorList>
            <person name="Spilker T."/>
            <person name="Lipuma J."/>
        </authorList>
    </citation>
    <scope>NUCLEOTIDE SEQUENCE [LARGE SCALE GENOMIC DNA]</scope>
    <source>
        <strain evidence="5">AU16122</strain>
    </source>
</reference>
<dbReference type="InterPro" id="IPR014729">
    <property type="entry name" value="Rossmann-like_a/b/a_fold"/>
</dbReference>
<dbReference type="InterPro" id="IPR004821">
    <property type="entry name" value="Cyt_trans-like"/>
</dbReference>
<dbReference type="NCBIfam" id="NF003786">
    <property type="entry name" value="PRK05379.1-2"/>
    <property type="match status" value="1"/>
</dbReference>
<dbReference type="PROSITE" id="PS51462">
    <property type="entry name" value="NUDIX"/>
    <property type="match status" value="1"/>
</dbReference>
<dbReference type="CDD" id="cd18873">
    <property type="entry name" value="NUDIX_NadM_like"/>
    <property type="match status" value="1"/>
</dbReference>
<dbReference type="AlphaFoldDB" id="A0A261SAV1"/>
<dbReference type="Pfam" id="PF01467">
    <property type="entry name" value="CTP_transf_like"/>
    <property type="match status" value="1"/>
</dbReference>
<dbReference type="Gene3D" id="3.90.79.10">
    <property type="entry name" value="Nucleoside Triphosphate Pyrophosphohydrolase"/>
    <property type="match status" value="1"/>
</dbReference>
<dbReference type="NCBIfam" id="TIGR00125">
    <property type="entry name" value="cyt_tran_rel"/>
    <property type="match status" value="1"/>
</dbReference>
<proteinExistence type="predicted"/>
<keyword evidence="2" id="KW-0548">Nucleotidyltransferase</keyword>
<dbReference type="SUPFAM" id="SSF52374">
    <property type="entry name" value="Nucleotidylyl transferase"/>
    <property type="match status" value="1"/>
</dbReference>